<keyword evidence="10 13" id="KW-1133">Transmembrane helix</keyword>
<proteinExistence type="predicted"/>
<evidence type="ECO:0000313" key="18">
    <source>
        <dbReference type="EMBL" id="OGE29293.1"/>
    </source>
</evidence>
<dbReference type="SUPFAM" id="SSF55785">
    <property type="entry name" value="PYP-like sensor domain (PAS domain)"/>
    <property type="match status" value="1"/>
</dbReference>
<dbReference type="InterPro" id="IPR005467">
    <property type="entry name" value="His_kinase_dom"/>
</dbReference>
<evidence type="ECO:0000259" key="14">
    <source>
        <dbReference type="PROSITE" id="PS50109"/>
    </source>
</evidence>
<dbReference type="InterPro" id="IPR050351">
    <property type="entry name" value="BphY/WalK/GraS-like"/>
</dbReference>
<gene>
    <name evidence="18" type="ORF">A2867_05430</name>
</gene>
<dbReference type="PROSITE" id="PS50109">
    <property type="entry name" value="HIS_KIN"/>
    <property type="match status" value="1"/>
</dbReference>
<dbReference type="PROSITE" id="PS50885">
    <property type="entry name" value="HAMP"/>
    <property type="match status" value="1"/>
</dbReference>
<dbReference type="InterPro" id="IPR004358">
    <property type="entry name" value="Sig_transdc_His_kin-like_C"/>
</dbReference>
<dbReference type="InterPro" id="IPR036097">
    <property type="entry name" value="HisK_dim/P_sf"/>
</dbReference>
<evidence type="ECO:0000256" key="7">
    <source>
        <dbReference type="ARBA" id="ARBA00022741"/>
    </source>
</evidence>
<evidence type="ECO:0000259" key="17">
    <source>
        <dbReference type="PROSITE" id="PS50885"/>
    </source>
</evidence>
<comment type="catalytic activity">
    <reaction evidence="1">
        <text>ATP + protein L-histidine = ADP + protein N-phospho-L-histidine.</text>
        <dbReference type="EC" id="2.7.13.3"/>
    </reaction>
</comment>
<evidence type="ECO:0000256" key="9">
    <source>
        <dbReference type="ARBA" id="ARBA00022840"/>
    </source>
</evidence>
<protein>
    <recommendedName>
        <fullName evidence="3">histidine kinase</fullName>
        <ecNumber evidence="3">2.7.13.3</ecNumber>
    </recommendedName>
</protein>
<evidence type="ECO:0000256" key="3">
    <source>
        <dbReference type="ARBA" id="ARBA00012438"/>
    </source>
</evidence>
<evidence type="ECO:0000259" key="15">
    <source>
        <dbReference type="PROSITE" id="PS50112"/>
    </source>
</evidence>
<keyword evidence="11" id="KW-0902">Two-component regulatory system</keyword>
<evidence type="ECO:0000256" key="1">
    <source>
        <dbReference type="ARBA" id="ARBA00000085"/>
    </source>
</evidence>
<keyword evidence="6 13" id="KW-0812">Transmembrane</keyword>
<dbReference type="SUPFAM" id="SSF47384">
    <property type="entry name" value="Homodimeric domain of signal transducing histidine kinase"/>
    <property type="match status" value="1"/>
</dbReference>
<dbReference type="GO" id="GO:0030295">
    <property type="term" value="F:protein kinase activator activity"/>
    <property type="evidence" value="ECO:0007669"/>
    <property type="project" value="TreeGrafter"/>
</dbReference>
<accession>A0A1F5JKX3</accession>
<feature type="transmembrane region" description="Helical" evidence="13">
    <location>
        <begin position="37"/>
        <end position="58"/>
    </location>
</feature>
<evidence type="ECO:0000256" key="11">
    <source>
        <dbReference type="ARBA" id="ARBA00023012"/>
    </source>
</evidence>
<dbReference type="GO" id="GO:0007234">
    <property type="term" value="P:osmosensory signaling via phosphorelay pathway"/>
    <property type="evidence" value="ECO:0007669"/>
    <property type="project" value="TreeGrafter"/>
</dbReference>
<dbReference type="PRINTS" id="PR00344">
    <property type="entry name" value="BCTRLSENSOR"/>
</dbReference>
<organism evidence="18 19">
    <name type="scientific">Candidatus Daviesbacteria bacterium RIFCSPHIGHO2_01_FULL_40_11</name>
    <dbReference type="NCBI Taxonomy" id="1797762"/>
    <lineage>
        <taxon>Bacteria</taxon>
        <taxon>Candidatus Daviesiibacteriota</taxon>
    </lineage>
</organism>
<dbReference type="FunFam" id="1.10.287.130:FF:000001">
    <property type="entry name" value="Two-component sensor histidine kinase"/>
    <property type="match status" value="1"/>
</dbReference>
<feature type="domain" description="PAC" evidence="16">
    <location>
        <begin position="215"/>
        <end position="267"/>
    </location>
</feature>
<dbReference type="PANTHER" id="PTHR42878:SF7">
    <property type="entry name" value="SENSOR HISTIDINE KINASE GLRK"/>
    <property type="match status" value="1"/>
</dbReference>
<dbReference type="InterPro" id="IPR035965">
    <property type="entry name" value="PAS-like_dom_sf"/>
</dbReference>
<dbReference type="EC" id="2.7.13.3" evidence="3"/>
<evidence type="ECO:0000256" key="2">
    <source>
        <dbReference type="ARBA" id="ARBA00004141"/>
    </source>
</evidence>
<dbReference type="SUPFAM" id="SSF55874">
    <property type="entry name" value="ATPase domain of HSP90 chaperone/DNA topoisomerase II/histidine kinase"/>
    <property type="match status" value="1"/>
</dbReference>
<dbReference type="InterPro" id="IPR003661">
    <property type="entry name" value="HisK_dim/P_dom"/>
</dbReference>
<dbReference type="CDD" id="cd00082">
    <property type="entry name" value="HisKA"/>
    <property type="match status" value="1"/>
</dbReference>
<dbReference type="Pfam" id="PF13426">
    <property type="entry name" value="PAS_9"/>
    <property type="match status" value="1"/>
</dbReference>
<dbReference type="CDD" id="cd16922">
    <property type="entry name" value="HATPase_EvgS-ArcB-TorS-like"/>
    <property type="match status" value="1"/>
</dbReference>
<dbReference type="Gene3D" id="3.30.450.20">
    <property type="entry name" value="PAS domain"/>
    <property type="match status" value="1"/>
</dbReference>
<comment type="subcellular location">
    <subcellularLocation>
        <location evidence="2">Membrane</location>
        <topology evidence="2">Multi-pass membrane protein</topology>
    </subcellularLocation>
</comment>
<dbReference type="Pfam" id="PF00512">
    <property type="entry name" value="HisKA"/>
    <property type="match status" value="1"/>
</dbReference>
<dbReference type="Gene3D" id="1.10.287.130">
    <property type="match status" value="1"/>
</dbReference>
<dbReference type="SMART" id="SM00388">
    <property type="entry name" value="HisKA"/>
    <property type="match status" value="1"/>
</dbReference>
<evidence type="ECO:0000256" key="6">
    <source>
        <dbReference type="ARBA" id="ARBA00022692"/>
    </source>
</evidence>
<dbReference type="Pfam" id="PF00672">
    <property type="entry name" value="HAMP"/>
    <property type="match status" value="1"/>
</dbReference>
<dbReference type="InterPro" id="IPR000700">
    <property type="entry name" value="PAS-assoc_C"/>
</dbReference>
<keyword evidence="4" id="KW-0597">Phosphoprotein</keyword>
<dbReference type="FunFam" id="3.30.565.10:FF:000006">
    <property type="entry name" value="Sensor histidine kinase WalK"/>
    <property type="match status" value="1"/>
</dbReference>
<evidence type="ECO:0000259" key="16">
    <source>
        <dbReference type="PROSITE" id="PS50113"/>
    </source>
</evidence>
<dbReference type="SUPFAM" id="SSF158472">
    <property type="entry name" value="HAMP domain-like"/>
    <property type="match status" value="1"/>
</dbReference>
<evidence type="ECO:0000256" key="5">
    <source>
        <dbReference type="ARBA" id="ARBA00022679"/>
    </source>
</evidence>
<dbReference type="GO" id="GO:0016020">
    <property type="term" value="C:membrane"/>
    <property type="evidence" value="ECO:0007669"/>
    <property type="project" value="UniProtKB-SubCell"/>
</dbReference>
<dbReference type="EMBL" id="MFCP01000008">
    <property type="protein sequence ID" value="OGE29293.1"/>
    <property type="molecule type" value="Genomic_DNA"/>
</dbReference>
<evidence type="ECO:0000256" key="12">
    <source>
        <dbReference type="ARBA" id="ARBA00023136"/>
    </source>
</evidence>
<dbReference type="Pfam" id="PF02518">
    <property type="entry name" value="HATPase_c"/>
    <property type="match status" value="1"/>
</dbReference>
<dbReference type="NCBIfam" id="TIGR00229">
    <property type="entry name" value="sensory_box"/>
    <property type="match status" value="1"/>
</dbReference>
<reference evidence="18 19" key="1">
    <citation type="journal article" date="2016" name="Nat. Commun.">
        <title>Thousands of microbial genomes shed light on interconnected biogeochemical processes in an aquifer system.</title>
        <authorList>
            <person name="Anantharaman K."/>
            <person name="Brown C.T."/>
            <person name="Hug L.A."/>
            <person name="Sharon I."/>
            <person name="Castelle C.J."/>
            <person name="Probst A.J."/>
            <person name="Thomas B.C."/>
            <person name="Singh A."/>
            <person name="Wilkins M.J."/>
            <person name="Karaoz U."/>
            <person name="Brodie E.L."/>
            <person name="Williams K.H."/>
            <person name="Hubbard S.S."/>
            <person name="Banfield J.F."/>
        </authorList>
    </citation>
    <scope>NUCLEOTIDE SEQUENCE [LARGE SCALE GENOMIC DNA]</scope>
</reference>
<feature type="domain" description="HAMP" evidence="17">
    <location>
        <begin position="60"/>
        <end position="112"/>
    </location>
</feature>
<dbReference type="SMART" id="SM00387">
    <property type="entry name" value="HATPase_c"/>
    <property type="match status" value="1"/>
</dbReference>
<dbReference type="InterPro" id="IPR003594">
    <property type="entry name" value="HATPase_dom"/>
</dbReference>
<comment type="caution">
    <text evidence="18">The sequence shown here is derived from an EMBL/GenBank/DDBJ whole genome shotgun (WGS) entry which is preliminary data.</text>
</comment>
<keyword evidence="7" id="KW-0547">Nucleotide-binding</keyword>
<dbReference type="AlphaFoldDB" id="A0A1F5JKX3"/>
<keyword evidence="5" id="KW-0808">Transferase</keyword>
<dbReference type="GO" id="GO:0000156">
    <property type="term" value="F:phosphorelay response regulator activity"/>
    <property type="evidence" value="ECO:0007669"/>
    <property type="project" value="TreeGrafter"/>
</dbReference>
<dbReference type="Proteomes" id="UP000177555">
    <property type="component" value="Unassembled WGS sequence"/>
</dbReference>
<dbReference type="Gene3D" id="3.30.565.10">
    <property type="entry name" value="Histidine kinase-like ATPase, C-terminal domain"/>
    <property type="match status" value="1"/>
</dbReference>
<dbReference type="CDD" id="cd00130">
    <property type="entry name" value="PAS"/>
    <property type="match status" value="1"/>
</dbReference>
<keyword evidence="9" id="KW-0067">ATP-binding</keyword>
<keyword evidence="12 13" id="KW-0472">Membrane</keyword>
<name>A0A1F5JKX3_9BACT</name>
<dbReference type="InterPro" id="IPR000014">
    <property type="entry name" value="PAS"/>
</dbReference>
<dbReference type="Gene3D" id="6.10.340.10">
    <property type="match status" value="1"/>
</dbReference>
<dbReference type="SMART" id="SM00304">
    <property type="entry name" value="HAMP"/>
    <property type="match status" value="1"/>
</dbReference>
<sequence length="492" mass="53941">MKLSLKIIIVVLAGIILGLSATNFLILPLTVNFSEAIRILFILCLAVIPSTLIVLLVLKKLVINPIDSLNSVAKTIATGDLSRRIGIKSTDEIGELAQNFNTVINNLTSGMQNMANSLRDEKLKEKELAANYLELDRERAKDEALMTSIGDAVIAIDNQQRIILLNDAAGKMIGINPTAAVGQPYLTILKLMNEKDYTPAADFISMALQGEKLISGSRIILQKTDGNMMPVLYTSSPIFEGNKRVTGVVVVLKDITKERELEKMKDEFVFLASHELRTPMTAIKGLISMIFEGDYGSVNEQLKDPLSDIAQSTERLIQLVNDMLDVSRIESGRIKYAITEVSIPDVANEIVETLKPLSSQKNIKLAVSQSPINKVRADVDKVKQILINLVSNALKFTDQGGITISFRPYGKFAYISVTDTGIGISKENQEKLFGKFSQISTSQMGRPLGTGLGLYLSREFTRGLGGNMWIEHSEPGKGTTFTFALPLVSSML</sequence>
<dbReference type="GO" id="GO:0005524">
    <property type="term" value="F:ATP binding"/>
    <property type="evidence" value="ECO:0007669"/>
    <property type="project" value="UniProtKB-KW"/>
</dbReference>
<feature type="domain" description="Histidine kinase" evidence="14">
    <location>
        <begin position="271"/>
        <end position="489"/>
    </location>
</feature>
<feature type="domain" description="PAS" evidence="15">
    <location>
        <begin position="138"/>
        <end position="211"/>
    </location>
</feature>
<dbReference type="GO" id="GO:0000155">
    <property type="term" value="F:phosphorelay sensor kinase activity"/>
    <property type="evidence" value="ECO:0007669"/>
    <property type="project" value="InterPro"/>
</dbReference>
<evidence type="ECO:0000256" key="8">
    <source>
        <dbReference type="ARBA" id="ARBA00022777"/>
    </source>
</evidence>
<feature type="transmembrane region" description="Helical" evidence="13">
    <location>
        <begin position="7"/>
        <end position="31"/>
    </location>
</feature>
<evidence type="ECO:0000256" key="4">
    <source>
        <dbReference type="ARBA" id="ARBA00022553"/>
    </source>
</evidence>
<dbReference type="InterPro" id="IPR036890">
    <property type="entry name" value="HATPase_C_sf"/>
</dbReference>
<dbReference type="CDD" id="cd06225">
    <property type="entry name" value="HAMP"/>
    <property type="match status" value="1"/>
</dbReference>
<evidence type="ECO:0000256" key="13">
    <source>
        <dbReference type="SAM" id="Phobius"/>
    </source>
</evidence>
<dbReference type="SMART" id="SM00091">
    <property type="entry name" value="PAS"/>
    <property type="match status" value="1"/>
</dbReference>
<dbReference type="PANTHER" id="PTHR42878">
    <property type="entry name" value="TWO-COMPONENT HISTIDINE KINASE"/>
    <property type="match status" value="1"/>
</dbReference>
<dbReference type="PROSITE" id="PS50112">
    <property type="entry name" value="PAS"/>
    <property type="match status" value="1"/>
</dbReference>
<evidence type="ECO:0000256" key="10">
    <source>
        <dbReference type="ARBA" id="ARBA00022989"/>
    </source>
</evidence>
<dbReference type="PROSITE" id="PS50113">
    <property type="entry name" value="PAC"/>
    <property type="match status" value="1"/>
</dbReference>
<dbReference type="InterPro" id="IPR003660">
    <property type="entry name" value="HAMP_dom"/>
</dbReference>
<evidence type="ECO:0000313" key="19">
    <source>
        <dbReference type="Proteomes" id="UP000177555"/>
    </source>
</evidence>
<keyword evidence="8" id="KW-0418">Kinase</keyword>